<keyword evidence="3" id="KW-1185">Reference proteome</keyword>
<accession>A0A1D2MRB1</accession>
<dbReference type="PANTHER" id="PTHR36694:SF11">
    <property type="entry name" value="LP21121P-RELATED"/>
    <property type="match status" value="1"/>
</dbReference>
<evidence type="ECO:0000256" key="1">
    <source>
        <dbReference type="SAM" id="Phobius"/>
    </source>
</evidence>
<keyword evidence="1" id="KW-1133">Transmembrane helix</keyword>
<feature type="transmembrane region" description="Helical" evidence="1">
    <location>
        <begin position="149"/>
        <end position="170"/>
    </location>
</feature>
<dbReference type="PANTHER" id="PTHR36694">
    <property type="entry name" value="PASIFLORA 1, ISOFORM A-RELATED"/>
    <property type="match status" value="1"/>
</dbReference>
<dbReference type="EMBL" id="LJIJ01000667">
    <property type="protein sequence ID" value="ODM95462.1"/>
    <property type="molecule type" value="Genomic_DNA"/>
</dbReference>
<feature type="transmembrane region" description="Helical" evidence="1">
    <location>
        <begin position="116"/>
        <end position="137"/>
    </location>
</feature>
<protein>
    <submittedName>
        <fullName evidence="2">Uncharacterized protein</fullName>
    </submittedName>
</protein>
<comment type="caution">
    <text evidence="2">The sequence shown here is derived from an EMBL/GenBank/DDBJ whole genome shotgun (WGS) entry which is preliminary data.</text>
</comment>
<name>A0A1D2MRB1_ORCCI</name>
<keyword evidence="1" id="KW-0812">Transmembrane</keyword>
<organism evidence="2 3">
    <name type="scientific">Orchesella cincta</name>
    <name type="common">Springtail</name>
    <name type="synonym">Podura cincta</name>
    <dbReference type="NCBI Taxonomy" id="48709"/>
    <lineage>
        <taxon>Eukaryota</taxon>
        <taxon>Metazoa</taxon>
        <taxon>Ecdysozoa</taxon>
        <taxon>Arthropoda</taxon>
        <taxon>Hexapoda</taxon>
        <taxon>Collembola</taxon>
        <taxon>Entomobryomorpha</taxon>
        <taxon>Entomobryoidea</taxon>
        <taxon>Orchesellidae</taxon>
        <taxon>Orchesellinae</taxon>
        <taxon>Orchesella</taxon>
    </lineage>
</organism>
<feature type="transmembrane region" description="Helical" evidence="1">
    <location>
        <begin position="86"/>
        <end position="104"/>
    </location>
</feature>
<reference evidence="2 3" key="1">
    <citation type="journal article" date="2016" name="Genome Biol. Evol.">
        <title>Gene Family Evolution Reflects Adaptation to Soil Environmental Stressors in the Genome of the Collembolan Orchesella cincta.</title>
        <authorList>
            <person name="Faddeeva-Vakhrusheva A."/>
            <person name="Derks M.F."/>
            <person name="Anvar S.Y."/>
            <person name="Agamennone V."/>
            <person name="Suring W."/>
            <person name="Smit S."/>
            <person name="van Straalen N.M."/>
            <person name="Roelofs D."/>
        </authorList>
    </citation>
    <scope>NUCLEOTIDE SEQUENCE [LARGE SCALE GENOMIC DNA]</scope>
    <source>
        <tissue evidence="2">Mixed pool</tissue>
    </source>
</reference>
<feature type="transmembrane region" description="Helical" evidence="1">
    <location>
        <begin position="17"/>
        <end position="38"/>
    </location>
</feature>
<sequence>MGFNPCCCISSKTGAKIIAYFDLAVAVLGILFFGFMYVSTIHIQNVEDPVVKEQFIRELRKGYEGHPYLENADEETLFSTLKIQQLGLLVWLTISLVLVSVLIHGLRKERPRLIQVYLIVSGVGSALIFCVFIIGGLVSDTIFALSGSFISILLSVVVTVYTLAVVYAAYVEIRNKLLQDQNPAVKYEHA</sequence>
<dbReference type="OrthoDB" id="2354286at2759"/>
<evidence type="ECO:0000313" key="2">
    <source>
        <dbReference type="EMBL" id="ODM95462.1"/>
    </source>
</evidence>
<proteinExistence type="predicted"/>
<keyword evidence="1" id="KW-0472">Membrane</keyword>
<dbReference type="Proteomes" id="UP000094527">
    <property type="component" value="Unassembled WGS sequence"/>
</dbReference>
<gene>
    <name evidence="2" type="ORF">Ocin01_11214</name>
</gene>
<dbReference type="AlphaFoldDB" id="A0A1D2MRB1"/>
<evidence type="ECO:0000313" key="3">
    <source>
        <dbReference type="Proteomes" id="UP000094527"/>
    </source>
</evidence>